<feature type="compositionally biased region" description="Basic and acidic residues" evidence="1">
    <location>
        <begin position="60"/>
        <end position="71"/>
    </location>
</feature>
<name>A0AAV7MDT0_PLEWA</name>
<keyword evidence="2" id="KW-0812">Transmembrane</keyword>
<feature type="transmembrane region" description="Helical" evidence="2">
    <location>
        <begin position="173"/>
        <end position="197"/>
    </location>
</feature>
<keyword evidence="2" id="KW-1133">Transmembrane helix</keyword>
<feature type="compositionally biased region" description="Polar residues" evidence="1">
    <location>
        <begin position="267"/>
        <end position="282"/>
    </location>
</feature>
<keyword evidence="2" id="KW-0472">Membrane</keyword>
<accession>A0AAV7MDT0</accession>
<reference evidence="3" key="1">
    <citation type="journal article" date="2022" name="bioRxiv">
        <title>Sequencing and chromosome-scale assembly of the giantPleurodeles waltlgenome.</title>
        <authorList>
            <person name="Brown T."/>
            <person name="Elewa A."/>
            <person name="Iarovenko S."/>
            <person name="Subramanian E."/>
            <person name="Araus A.J."/>
            <person name="Petzold A."/>
            <person name="Susuki M."/>
            <person name="Suzuki K.-i.T."/>
            <person name="Hayashi T."/>
            <person name="Toyoda A."/>
            <person name="Oliveira C."/>
            <person name="Osipova E."/>
            <person name="Leigh N.D."/>
            <person name="Simon A."/>
            <person name="Yun M.H."/>
        </authorList>
    </citation>
    <scope>NUCLEOTIDE SEQUENCE</scope>
    <source>
        <strain evidence="3">20211129_DDA</strain>
        <tissue evidence="3">Liver</tissue>
    </source>
</reference>
<organism evidence="3 4">
    <name type="scientific">Pleurodeles waltl</name>
    <name type="common">Iberian ribbed newt</name>
    <dbReference type="NCBI Taxonomy" id="8319"/>
    <lineage>
        <taxon>Eukaryota</taxon>
        <taxon>Metazoa</taxon>
        <taxon>Chordata</taxon>
        <taxon>Craniata</taxon>
        <taxon>Vertebrata</taxon>
        <taxon>Euteleostomi</taxon>
        <taxon>Amphibia</taxon>
        <taxon>Batrachia</taxon>
        <taxon>Caudata</taxon>
        <taxon>Salamandroidea</taxon>
        <taxon>Salamandridae</taxon>
        <taxon>Pleurodelinae</taxon>
        <taxon>Pleurodeles</taxon>
    </lineage>
</organism>
<comment type="caution">
    <text evidence="3">The sequence shown here is derived from an EMBL/GenBank/DDBJ whole genome shotgun (WGS) entry which is preliminary data.</text>
</comment>
<feature type="region of interest" description="Disordered" evidence="1">
    <location>
        <begin position="1"/>
        <end position="102"/>
    </location>
</feature>
<evidence type="ECO:0000313" key="4">
    <source>
        <dbReference type="Proteomes" id="UP001066276"/>
    </source>
</evidence>
<keyword evidence="4" id="KW-1185">Reference proteome</keyword>
<protein>
    <submittedName>
        <fullName evidence="3">Uncharacterized protein</fullName>
    </submittedName>
</protein>
<proteinExistence type="predicted"/>
<feature type="region of interest" description="Disordered" evidence="1">
    <location>
        <begin position="260"/>
        <end position="305"/>
    </location>
</feature>
<evidence type="ECO:0000256" key="2">
    <source>
        <dbReference type="SAM" id="Phobius"/>
    </source>
</evidence>
<dbReference type="Proteomes" id="UP001066276">
    <property type="component" value="Chromosome 10"/>
</dbReference>
<evidence type="ECO:0000313" key="3">
    <source>
        <dbReference type="EMBL" id="KAJ1101264.1"/>
    </source>
</evidence>
<sequence length="305" mass="33299">MSQDHATSHRGQRNRSAARSVSHHKPPLPAGGSPPHRGPAGSTPRIDPQDRPAGSTHRIVPRDRPGGKGADRQIGGLVHQLPQVTTLGSRDRPRSRGAHRQIGSLVHQLPPLSTRRIMPRDRPGCRGEDLRPVPVPQCSKLPQAAADLRLLFGGRLPVGGHLPAHKKLQKNNYLLFLLLCVHCSLFFVHLTALPPFYLAASSLRCGQGAHKTEKNNYLLFLLFFVHLNALLPYHLGASQQDPTTNSKGSKEELVISTGHYTGGPSIGWSNKSNGIDDTQNESLDAESDPEQEPIVPEDDRMTCCL</sequence>
<feature type="transmembrane region" description="Helical" evidence="2">
    <location>
        <begin position="217"/>
        <end position="235"/>
    </location>
</feature>
<dbReference type="EMBL" id="JANPWB010000014">
    <property type="protein sequence ID" value="KAJ1101264.1"/>
    <property type="molecule type" value="Genomic_DNA"/>
</dbReference>
<gene>
    <name evidence="3" type="ORF">NDU88_006336</name>
</gene>
<dbReference type="AlphaFoldDB" id="A0AAV7MDT0"/>
<evidence type="ECO:0000256" key="1">
    <source>
        <dbReference type="SAM" id="MobiDB-lite"/>
    </source>
</evidence>